<keyword evidence="5" id="KW-1185">Reference proteome</keyword>
<dbReference type="CDD" id="cd14659">
    <property type="entry name" value="Imelysin-like_IPPA"/>
    <property type="match status" value="1"/>
</dbReference>
<dbReference type="AlphaFoldDB" id="A0A5B7YBJ5"/>
<accession>A0A5B7YBJ5</accession>
<gene>
    <name evidence="4" type="ORF">FBQ74_04920</name>
</gene>
<dbReference type="EMBL" id="CP039852">
    <property type="protein sequence ID" value="QCZ92865.1"/>
    <property type="molecule type" value="Genomic_DNA"/>
</dbReference>
<dbReference type="OrthoDB" id="7058523at2"/>
<dbReference type="PROSITE" id="PS51257">
    <property type="entry name" value="PROKAR_LIPOPROTEIN"/>
    <property type="match status" value="1"/>
</dbReference>
<sequence length="405" mass="43450">MKRSLLVNTIAVAMAGLLTGCGESTSSDTGAQYGNNSAPEQPVENNFNESLLLASVVDNVLLPTYNKFAEDTTALQADITAYCETLTSGDASDAQEQAQQSWKATMSTWQLAEVMQIGPLADNGYALRNKIYSWPNVSACAIDQDVVLAESDGYDLTTRTPSRRGLDALEYTLFNSDLNHQCTVAGTEPEGWNNRTEQDRRQARCAYSQLLAQDLVTNANTLVAAFEGEQGYGEVLKNAGQPDSPFAVSLEAVNDISDAMFYITEVTKDAKIATPVGIIANDCGTSPCPQNAESVYADHSLENIIANLKGLKALYLGGEADNTGFDDFLNDVGDSDTATRLLTDINAAISHAESLTGSYSTLLSEQTEDVEQLHSEVKDVTDTVKTDFIQSLALELPATSAGDND</sequence>
<dbReference type="Pfam" id="PF09375">
    <property type="entry name" value="Peptidase_M75"/>
    <property type="match status" value="1"/>
</dbReference>
<dbReference type="Proteomes" id="UP000304912">
    <property type="component" value="Chromosome"/>
</dbReference>
<dbReference type="KEGG" id="salk:FBQ74_04920"/>
<evidence type="ECO:0000313" key="5">
    <source>
        <dbReference type="Proteomes" id="UP000304912"/>
    </source>
</evidence>
<protein>
    <submittedName>
        <fullName evidence="4">Peptidase M75, Imelysin</fullName>
    </submittedName>
</protein>
<dbReference type="GO" id="GO:0030313">
    <property type="term" value="C:cell envelope"/>
    <property type="evidence" value="ECO:0007669"/>
    <property type="project" value="UniProtKB-SubCell"/>
</dbReference>
<evidence type="ECO:0000256" key="1">
    <source>
        <dbReference type="ARBA" id="ARBA00004196"/>
    </source>
</evidence>
<feature type="domain" description="Imelysin-like" evidence="3">
    <location>
        <begin position="62"/>
        <end position="373"/>
    </location>
</feature>
<proteinExistence type="predicted"/>
<organism evidence="4 5">
    <name type="scientific">Salinimonas iocasae</name>
    <dbReference type="NCBI Taxonomy" id="2572577"/>
    <lineage>
        <taxon>Bacteria</taxon>
        <taxon>Pseudomonadati</taxon>
        <taxon>Pseudomonadota</taxon>
        <taxon>Gammaproteobacteria</taxon>
        <taxon>Alteromonadales</taxon>
        <taxon>Alteromonadaceae</taxon>
        <taxon>Alteromonas/Salinimonas group</taxon>
        <taxon>Salinimonas</taxon>
    </lineage>
</organism>
<name>A0A5B7YBJ5_9ALTE</name>
<dbReference type="RefSeq" id="WP_139755614.1">
    <property type="nucleotide sequence ID" value="NZ_CP039852.1"/>
</dbReference>
<dbReference type="InterPro" id="IPR018976">
    <property type="entry name" value="Imelysin-like"/>
</dbReference>
<comment type="subcellular location">
    <subcellularLocation>
        <location evidence="1">Cell envelope</location>
    </subcellularLocation>
</comment>
<reference evidence="4 5" key="1">
    <citation type="submission" date="2019-04" db="EMBL/GenBank/DDBJ databases">
        <title>Salinimonas iocasae sp. nov., a halophilic bacterium isolated from the outer tube casing of tubeworms in Okinawa Trough.</title>
        <authorList>
            <person name="Zhang H."/>
            <person name="Wang H."/>
            <person name="Li C."/>
        </authorList>
    </citation>
    <scope>NUCLEOTIDE SEQUENCE [LARGE SCALE GENOMIC DNA]</scope>
    <source>
        <strain evidence="4 5">KX18D6</strain>
    </source>
</reference>
<evidence type="ECO:0000256" key="2">
    <source>
        <dbReference type="ARBA" id="ARBA00022729"/>
    </source>
</evidence>
<evidence type="ECO:0000259" key="3">
    <source>
        <dbReference type="Pfam" id="PF09375"/>
    </source>
</evidence>
<evidence type="ECO:0000313" key="4">
    <source>
        <dbReference type="EMBL" id="QCZ92865.1"/>
    </source>
</evidence>
<dbReference type="InterPro" id="IPR038352">
    <property type="entry name" value="Imelysin_sf"/>
</dbReference>
<keyword evidence="2" id="KW-0732">Signal</keyword>
<dbReference type="InterPro" id="IPR034984">
    <property type="entry name" value="Imelysin-like_IPPA"/>
</dbReference>
<dbReference type="Gene3D" id="1.20.1420.20">
    <property type="entry name" value="M75 peptidase, HXXE motif"/>
    <property type="match status" value="1"/>
</dbReference>